<feature type="region of interest" description="Disordered" evidence="1">
    <location>
        <begin position="44"/>
        <end position="68"/>
    </location>
</feature>
<dbReference type="PANTHER" id="PTHR31694:SF26">
    <property type="entry name" value="OS05G0151100 PROTEIN"/>
    <property type="match status" value="1"/>
</dbReference>
<feature type="region of interest" description="Disordered" evidence="1">
    <location>
        <begin position="239"/>
        <end position="317"/>
    </location>
</feature>
<dbReference type="InterPro" id="IPR009078">
    <property type="entry name" value="Ferritin-like_SF"/>
</dbReference>
<reference evidence="2 3" key="1">
    <citation type="submission" date="2019-12" db="EMBL/GenBank/DDBJ databases">
        <title>Isolation and characterization of three novel carbon monoxide-oxidizing members of Halobacteria from salione crusts and soils.</title>
        <authorList>
            <person name="Myers M.R."/>
            <person name="King G.M."/>
        </authorList>
    </citation>
    <scope>NUCLEOTIDE SEQUENCE [LARGE SCALE GENOMIC DNA]</scope>
    <source>
        <strain evidence="2 3">WSH3</strain>
    </source>
</reference>
<evidence type="ECO:0000313" key="3">
    <source>
        <dbReference type="Proteomes" id="UP000466535"/>
    </source>
</evidence>
<dbReference type="RefSeq" id="WP_368278295.1">
    <property type="nucleotide sequence ID" value="NZ_WUUT01000003.1"/>
</dbReference>
<dbReference type="AlphaFoldDB" id="A0A6B0T8T3"/>
<feature type="region of interest" description="Disordered" evidence="1">
    <location>
        <begin position="1"/>
        <end position="24"/>
    </location>
</feature>
<sequence length="317" mass="33331">MVQNDSDDRDQTNRTPNNTRRQFVAGTAGALGGLAAGAGFVAPTLAQEGDDGTGQDGEDGQGGDQPIQNEFEDDVAILNYALTLEYLEAAFYQRGLQNLAEEDFCNCGVLGEDSALGQRVYQELQTVRDHEQAHVETLSQTIESLDGEVTESPSFDFGVRVEYADVFLATAAQFEDIGVSAYAGAAPFIQNADLVPPALGIHSVEARHASFLRTVTGRSGFPNVVDEARSRSEVLSLAGEFISEESGTPYEPMDGGENGGDMPTDPGTGNETDPGTGNETDPGTGNETEPEPGTGNETEPEPGTGNETEPGTGNETG</sequence>
<organism evidence="2 3">
    <name type="scientific">Halovenus carboxidivorans</name>
    <dbReference type="NCBI Taxonomy" id="2692199"/>
    <lineage>
        <taxon>Archaea</taxon>
        <taxon>Methanobacteriati</taxon>
        <taxon>Methanobacteriota</taxon>
        <taxon>Stenosarchaea group</taxon>
        <taxon>Halobacteria</taxon>
        <taxon>Halobacteriales</taxon>
        <taxon>Haloarculaceae</taxon>
        <taxon>Halovenus</taxon>
    </lineage>
</organism>
<dbReference type="SUPFAM" id="SSF47240">
    <property type="entry name" value="Ferritin-like"/>
    <property type="match status" value="1"/>
</dbReference>
<dbReference type="Proteomes" id="UP000466535">
    <property type="component" value="Unassembled WGS sequence"/>
</dbReference>
<dbReference type="EMBL" id="WUUT01000003">
    <property type="protein sequence ID" value="MXR51983.1"/>
    <property type="molecule type" value="Genomic_DNA"/>
</dbReference>
<dbReference type="Pfam" id="PF13668">
    <property type="entry name" value="Ferritin_2"/>
    <property type="match status" value="1"/>
</dbReference>
<dbReference type="PANTHER" id="PTHR31694">
    <property type="entry name" value="DESICCATION-LIKE PROTEIN"/>
    <property type="match status" value="1"/>
</dbReference>
<evidence type="ECO:0000313" key="2">
    <source>
        <dbReference type="EMBL" id="MXR51983.1"/>
    </source>
</evidence>
<keyword evidence="3" id="KW-1185">Reference proteome</keyword>
<accession>A0A6B0T8T3</accession>
<protein>
    <submittedName>
        <fullName evidence="2">Ferritin-like domain-containing protein</fullName>
    </submittedName>
</protein>
<dbReference type="PROSITE" id="PS51318">
    <property type="entry name" value="TAT"/>
    <property type="match status" value="1"/>
</dbReference>
<dbReference type="CDD" id="cd00657">
    <property type="entry name" value="Ferritin_like"/>
    <property type="match status" value="1"/>
</dbReference>
<name>A0A6B0T8T3_9EURY</name>
<dbReference type="InterPro" id="IPR006311">
    <property type="entry name" value="TAT_signal"/>
</dbReference>
<proteinExistence type="predicted"/>
<evidence type="ECO:0000256" key="1">
    <source>
        <dbReference type="SAM" id="MobiDB-lite"/>
    </source>
</evidence>
<dbReference type="InterPro" id="IPR052965">
    <property type="entry name" value="Pigment-catalase-like"/>
</dbReference>
<comment type="caution">
    <text evidence="2">The sequence shown here is derived from an EMBL/GenBank/DDBJ whole genome shotgun (WGS) entry which is preliminary data.</text>
</comment>
<gene>
    <name evidence="2" type="ORF">GRX03_10275</name>
</gene>
<feature type="compositionally biased region" description="Acidic residues" evidence="1">
    <location>
        <begin position="48"/>
        <end position="61"/>
    </location>
</feature>
<feature type="compositionally biased region" description="Low complexity" evidence="1">
    <location>
        <begin position="272"/>
        <end position="317"/>
    </location>
</feature>